<name>C0NEL7_AJECG</name>
<dbReference type="EMBL" id="GG663364">
    <property type="protein sequence ID" value="EEH09688.1"/>
    <property type="molecule type" value="Genomic_DNA"/>
</dbReference>
<dbReference type="RefSeq" id="XP_045290169.1">
    <property type="nucleotide sequence ID" value="XM_045428383.1"/>
</dbReference>
<protein>
    <submittedName>
        <fullName evidence="1">Uncharacterized protein</fullName>
    </submittedName>
</protein>
<evidence type="ECO:0000313" key="2">
    <source>
        <dbReference type="Proteomes" id="UP000001631"/>
    </source>
</evidence>
<proteinExistence type="predicted"/>
<sequence>MTRLCLGRGGLSAVCLKHPPWPQYQTLFLVHHERSGFLHPLRSSLPLIHLSPPFAPCVSFALSGSDLSSTSLTLTITSPFPIVDPLNGLPRRLSLLEFPSDRILKLNYPDPIAPQLFTAKAIVPSISVPSFPWEYLPLVLRISKFFNLYIQICIYTKVPPQADRYPNHRKSFRNLLAQFLYGLGTARKAVD</sequence>
<organism evidence="1 2">
    <name type="scientific">Ajellomyces capsulatus (strain G186AR / H82 / ATCC MYA-2454 / RMSCC 2432)</name>
    <name type="common">Darling's disease fungus</name>
    <name type="synonym">Histoplasma capsulatum</name>
    <dbReference type="NCBI Taxonomy" id="447093"/>
    <lineage>
        <taxon>Eukaryota</taxon>
        <taxon>Fungi</taxon>
        <taxon>Dikarya</taxon>
        <taxon>Ascomycota</taxon>
        <taxon>Pezizomycotina</taxon>
        <taxon>Eurotiomycetes</taxon>
        <taxon>Eurotiomycetidae</taxon>
        <taxon>Onygenales</taxon>
        <taxon>Ajellomycetaceae</taxon>
        <taxon>Histoplasma</taxon>
    </lineage>
</organism>
<reference evidence="1" key="1">
    <citation type="submission" date="2009-02" db="EMBL/GenBank/DDBJ databases">
        <title>The Genome Sequence of Ajellomyces capsulatus strain G186AR.</title>
        <authorList>
            <consortium name="The Broad Institute Genome Sequencing Platform"/>
            <person name="Champion M."/>
            <person name="Cuomo C."/>
            <person name="Ma L.-J."/>
            <person name="Henn M.R."/>
            <person name="Sil A."/>
            <person name="Goldman B."/>
            <person name="Young S.K."/>
            <person name="Kodira C.D."/>
            <person name="Zeng Q."/>
            <person name="Koehrsen M."/>
            <person name="Alvarado L."/>
            <person name="Berlin A."/>
            <person name="Borenstein D."/>
            <person name="Chen Z."/>
            <person name="Engels R."/>
            <person name="Freedman E."/>
            <person name="Gellesch M."/>
            <person name="Goldberg J."/>
            <person name="Griggs A."/>
            <person name="Gujja S."/>
            <person name="Heiman D."/>
            <person name="Hepburn T."/>
            <person name="Howarth C."/>
            <person name="Jen D."/>
            <person name="Larson L."/>
            <person name="Lewis B."/>
            <person name="Mehta T."/>
            <person name="Park D."/>
            <person name="Pearson M."/>
            <person name="Roberts A."/>
            <person name="Saif S."/>
            <person name="Shea T."/>
            <person name="Shenoy N."/>
            <person name="Sisk P."/>
            <person name="Stolte C."/>
            <person name="Sykes S."/>
            <person name="Walk T."/>
            <person name="White J."/>
            <person name="Yandava C."/>
            <person name="Klein B."/>
            <person name="McEwen J.G."/>
            <person name="Puccia R."/>
            <person name="Goldman G.H."/>
            <person name="Felipe M.S."/>
            <person name="Nino-Vega G."/>
            <person name="San-Blas G."/>
            <person name="Taylor J."/>
            <person name="Mendoza L."/>
            <person name="Galagan J."/>
            <person name="Nusbaum C."/>
            <person name="Birren B."/>
        </authorList>
    </citation>
    <scope>NUCLEOTIDE SEQUENCE</scope>
    <source>
        <strain evidence="1">G186AR</strain>
    </source>
</reference>
<keyword evidence="2" id="KW-1185">Reference proteome</keyword>
<dbReference type="AlphaFoldDB" id="C0NEL7"/>
<dbReference type="Proteomes" id="UP000001631">
    <property type="component" value="Unassembled WGS sequence"/>
</dbReference>
<dbReference type="InParanoid" id="C0NEL7"/>
<dbReference type="HOGENOM" id="CLU_1421069_0_0_1"/>
<gene>
    <name evidence="1" type="ORF">HCBG_01333</name>
</gene>
<accession>C0NEL7</accession>
<dbReference type="GeneID" id="69034350"/>
<evidence type="ECO:0000313" key="1">
    <source>
        <dbReference type="EMBL" id="EEH09688.1"/>
    </source>
</evidence>